<accession>A0A1Y1QEW7</accession>
<feature type="transmembrane region" description="Helical" evidence="1">
    <location>
        <begin position="230"/>
        <end position="257"/>
    </location>
</feature>
<name>A0A1Y1QEW7_9GAMM</name>
<feature type="transmembrane region" description="Helical" evidence="1">
    <location>
        <begin position="92"/>
        <end position="113"/>
    </location>
</feature>
<sequence>MDTQNRELAFSFTGNGLEYFKIWIVNVLLTIVTLGIYSAWATVRTKRYFYGNTWLDGANFEYHATPKQILFGRLIAVVALGIYLLLSNVNPLAGVVLLGVLYLFMPWVVWRGLQFNARMSSYRNVRFSFEGRLLDAYKVLLFIPAVAFLIPTMLAGGGGIGAILKEGADPFELASTLMLASGSGFLIVYLLFPYLQQAFTHYYLNDSRYGQGRFSAGLATMDYYKIYLKWTLLGMAVFAVAGVLVVLLGGGISSGIFLRGSSTDGSATALMLGGMVLLVYIPFAAVGLFLQAYLRTRLRNYAFNQVQLKAQVFPPLIPAALRSTMSAATLWETYLGNALLMLVTLGLAYPWVKVRLARYTAASTKVLAYEDFSGFVTQQQQNQSALGAELGDAFDLDMGAGIGA</sequence>
<gene>
    <name evidence="2" type="ORF">BWK73_37545</name>
</gene>
<dbReference type="InterPro" id="IPR010295">
    <property type="entry name" value="DUF898"/>
</dbReference>
<feature type="transmembrane region" description="Helical" evidence="1">
    <location>
        <begin position="176"/>
        <end position="195"/>
    </location>
</feature>
<organism evidence="2 3">
    <name type="scientific">Thiothrix lacustris</name>
    <dbReference type="NCBI Taxonomy" id="525917"/>
    <lineage>
        <taxon>Bacteria</taxon>
        <taxon>Pseudomonadati</taxon>
        <taxon>Pseudomonadota</taxon>
        <taxon>Gammaproteobacteria</taxon>
        <taxon>Thiotrichales</taxon>
        <taxon>Thiotrichaceae</taxon>
        <taxon>Thiothrix</taxon>
    </lineage>
</organism>
<feature type="transmembrane region" description="Helical" evidence="1">
    <location>
        <begin position="20"/>
        <end position="40"/>
    </location>
</feature>
<reference evidence="2 3" key="1">
    <citation type="submission" date="2017-01" db="EMBL/GenBank/DDBJ databases">
        <title>Novel large sulfur bacteria in the metagenomes of groundwater-fed chemosynthetic microbial mats in the Lake Huron basin.</title>
        <authorList>
            <person name="Sharrar A.M."/>
            <person name="Flood B.E."/>
            <person name="Bailey J.V."/>
            <person name="Jones D.S."/>
            <person name="Biddanda B."/>
            <person name="Ruberg S.A."/>
            <person name="Marcus D.N."/>
            <person name="Dick G.J."/>
        </authorList>
    </citation>
    <scope>NUCLEOTIDE SEQUENCE [LARGE SCALE GENOMIC DNA]</scope>
    <source>
        <strain evidence="2">A8</strain>
    </source>
</reference>
<comment type="caution">
    <text evidence="2">The sequence shown here is derived from an EMBL/GenBank/DDBJ whole genome shotgun (WGS) entry which is preliminary data.</text>
</comment>
<evidence type="ECO:0000313" key="2">
    <source>
        <dbReference type="EMBL" id="OQX04011.1"/>
    </source>
</evidence>
<protein>
    <recommendedName>
        <fullName evidence="4">DUF898 domain-containing protein</fullName>
    </recommendedName>
</protein>
<keyword evidence="1" id="KW-0472">Membrane</keyword>
<evidence type="ECO:0000313" key="3">
    <source>
        <dbReference type="Proteomes" id="UP000192491"/>
    </source>
</evidence>
<dbReference type="Proteomes" id="UP000192491">
    <property type="component" value="Unassembled WGS sequence"/>
</dbReference>
<feature type="transmembrane region" description="Helical" evidence="1">
    <location>
        <begin position="269"/>
        <end position="290"/>
    </location>
</feature>
<feature type="transmembrane region" description="Helical" evidence="1">
    <location>
        <begin position="139"/>
        <end position="164"/>
    </location>
</feature>
<dbReference type="AlphaFoldDB" id="A0A1Y1QEW7"/>
<feature type="transmembrane region" description="Helical" evidence="1">
    <location>
        <begin position="69"/>
        <end position="86"/>
    </location>
</feature>
<dbReference type="EMBL" id="MTEJ01000364">
    <property type="protein sequence ID" value="OQX04011.1"/>
    <property type="molecule type" value="Genomic_DNA"/>
</dbReference>
<evidence type="ECO:0008006" key="4">
    <source>
        <dbReference type="Google" id="ProtNLM"/>
    </source>
</evidence>
<keyword evidence="1" id="KW-0812">Transmembrane</keyword>
<feature type="transmembrane region" description="Helical" evidence="1">
    <location>
        <begin position="334"/>
        <end position="352"/>
    </location>
</feature>
<keyword evidence="1" id="KW-1133">Transmembrane helix</keyword>
<dbReference type="Pfam" id="PF05987">
    <property type="entry name" value="DUF898"/>
    <property type="match status" value="1"/>
</dbReference>
<evidence type="ECO:0000256" key="1">
    <source>
        <dbReference type="SAM" id="Phobius"/>
    </source>
</evidence>
<proteinExistence type="predicted"/>